<comment type="caution">
    <text evidence="3">The sequence shown here is derived from an EMBL/GenBank/DDBJ whole genome shotgun (WGS) entry which is preliminary data.</text>
</comment>
<dbReference type="Gene3D" id="3.90.190.10">
    <property type="entry name" value="Protein tyrosine phosphatase superfamily"/>
    <property type="match status" value="1"/>
</dbReference>
<evidence type="ECO:0000313" key="3">
    <source>
        <dbReference type="EMBL" id="MVA77072.1"/>
    </source>
</evidence>
<reference evidence="3 4" key="1">
    <citation type="submission" date="2019-12" db="EMBL/GenBank/DDBJ databases">
        <title>Auraticoccus cholistani sp. nov., an actinomycete isolated from soil of Cholistan desert.</title>
        <authorList>
            <person name="Cheema M.T."/>
        </authorList>
    </citation>
    <scope>NUCLEOTIDE SEQUENCE [LARGE SCALE GENOMIC DNA]</scope>
    <source>
        <strain evidence="3 4">F435</strain>
    </source>
</reference>
<dbReference type="PANTHER" id="PTHR23339">
    <property type="entry name" value="TYROSINE SPECIFIC PROTEIN PHOSPHATASE AND DUAL SPECIFICITY PROTEIN PHOSPHATASE"/>
    <property type="match status" value="1"/>
</dbReference>
<keyword evidence="1" id="KW-0378">Hydrolase</keyword>
<dbReference type="InterPro" id="IPR057023">
    <property type="entry name" value="PTP-SAK"/>
</dbReference>
<dbReference type="Pfam" id="PF22784">
    <property type="entry name" value="PTP-SAK"/>
    <property type="match status" value="1"/>
</dbReference>
<dbReference type="InterPro" id="IPR029021">
    <property type="entry name" value="Prot-tyrosine_phosphatase-like"/>
</dbReference>
<dbReference type="EMBL" id="WPCU01000010">
    <property type="protein sequence ID" value="MVA77072.1"/>
    <property type="molecule type" value="Genomic_DNA"/>
</dbReference>
<dbReference type="AlphaFoldDB" id="A0A6A9UYT7"/>
<evidence type="ECO:0000259" key="2">
    <source>
        <dbReference type="Pfam" id="PF22784"/>
    </source>
</evidence>
<evidence type="ECO:0000313" key="4">
    <source>
        <dbReference type="Proteomes" id="UP000435304"/>
    </source>
</evidence>
<sequence>MDPRWRPGWPHDHHAWPDLGVPDDASAALAALAALLARARDGEQVEIGCLGGHGRTGTALAALAVLTGEDPRSAVAWVRARYCPMAVETAEQEEWVASLPPATG</sequence>
<keyword evidence="4" id="KW-1185">Reference proteome</keyword>
<name>A0A6A9UYT7_9ACTN</name>
<protein>
    <submittedName>
        <fullName evidence="3">Protein phosphatase</fullName>
    </submittedName>
</protein>
<dbReference type="GO" id="GO:0016791">
    <property type="term" value="F:phosphatase activity"/>
    <property type="evidence" value="ECO:0007669"/>
    <property type="project" value="UniProtKB-ARBA"/>
</dbReference>
<organism evidence="3 4">
    <name type="scientific">Auraticoccus cholistanensis</name>
    <dbReference type="NCBI Taxonomy" id="2656650"/>
    <lineage>
        <taxon>Bacteria</taxon>
        <taxon>Bacillati</taxon>
        <taxon>Actinomycetota</taxon>
        <taxon>Actinomycetes</taxon>
        <taxon>Propionibacteriales</taxon>
        <taxon>Propionibacteriaceae</taxon>
        <taxon>Auraticoccus</taxon>
    </lineage>
</organism>
<accession>A0A6A9UYT7</accession>
<proteinExistence type="predicted"/>
<dbReference type="SUPFAM" id="SSF52799">
    <property type="entry name" value="(Phosphotyrosine protein) phosphatases II"/>
    <property type="match status" value="1"/>
</dbReference>
<dbReference type="InterPro" id="IPR050561">
    <property type="entry name" value="PTP"/>
</dbReference>
<evidence type="ECO:0000256" key="1">
    <source>
        <dbReference type="ARBA" id="ARBA00022801"/>
    </source>
</evidence>
<dbReference type="Proteomes" id="UP000435304">
    <property type="component" value="Unassembled WGS sequence"/>
</dbReference>
<gene>
    <name evidence="3" type="ORF">GC722_13700</name>
</gene>
<feature type="domain" description="Swiss Army Knife protein DSP-PTPase phosphatase" evidence="2">
    <location>
        <begin position="31"/>
        <end position="80"/>
    </location>
</feature>